<organism evidence="1 2">
    <name type="scientific">Candidatus Nitrospira inopinata</name>
    <dbReference type="NCBI Taxonomy" id="1715989"/>
    <lineage>
        <taxon>Bacteria</taxon>
        <taxon>Pseudomonadati</taxon>
        <taxon>Nitrospirota</taxon>
        <taxon>Nitrospiria</taxon>
        <taxon>Nitrospirales</taxon>
        <taxon>Nitrospiraceae</taxon>
        <taxon>Nitrospira</taxon>
    </lineage>
</organism>
<dbReference type="STRING" id="1715989.NITINOP_0685"/>
<evidence type="ECO:0000313" key="1">
    <source>
        <dbReference type="EMBL" id="CUQ65660.1"/>
    </source>
</evidence>
<keyword evidence="2" id="KW-1185">Reference proteome</keyword>
<sequence length="118" mass="13246">MPEPAQDLEVLQARLLAVEKELEKLRLELACSRSGNSWTHNSKVVPIGYLRPSQAIIASLREFDRPVGVGVLRQRLESKGYPMEKFGPTKNYFYTLICRLAESGKIARLEGDEVMLAG</sequence>
<proteinExistence type="predicted"/>
<evidence type="ECO:0000313" key="2">
    <source>
        <dbReference type="Proteomes" id="UP000066284"/>
    </source>
</evidence>
<protein>
    <submittedName>
        <fullName evidence="1">Uncharacterized protein</fullName>
    </submittedName>
</protein>
<accession>A0A0S4KMI0</accession>
<dbReference type="EMBL" id="LN885086">
    <property type="protein sequence ID" value="CUQ65660.1"/>
    <property type="molecule type" value="Genomic_DNA"/>
</dbReference>
<gene>
    <name evidence="1" type="ORF">NITINOP_0685</name>
</gene>
<reference evidence="2" key="1">
    <citation type="submission" date="2015-09" db="EMBL/GenBank/DDBJ databases">
        <authorList>
            <person name="Daims H."/>
        </authorList>
    </citation>
    <scope>NUCLEOTIDE SEQUENCE [LARGE SCALE GENOMIC DNA]</scope>
</reference>
<name>A0A0S4KMI0_9BACT</name>
<dbReference type="Proteomes" id="UP000066284">
    <property type="component" value="Chromosome 1"/>
</dbReference>
<dbReference type="AlphaFoldDB" id="A0A0S4KMI0"/>
<dbReference type="RefSeq" id="WP_158023168.1">
    <property type="nucleotide sequence ID" value="NZ_LN885086.1"/>
</dbReference>
<dbReference type="KEGG" id="nio:NITINOP_0685"/>